<dbReference type="InterPro" id="IPR043504">
    <property type="entry name" value="Peptidase_S1_PA_chymotrypsin"/>
</dbReference>
<keyword evidence="3 8" id="KW-0378">Hydrolase</keyword>
<keyword evidence="4 8" id="KW-0720">Serine protease</keyword>
<reference evidence="11" key="1">
    <citation type="submission" date="2025-08" db="UniProtKB">
        <authorList>
            <consortium name="RefSeq"/>
        </authorList>
    </citation>
    <scope>IDENTIFICATION</scope>
</reference>
<dbReference type="KEGG" id="mcal:110284076"/>
<dbReference type="GeneID" id="110284076"/>
<evidence type="ECO:0000256" key="6">
    <source>
        <dbReference type="ARBA" id="ARBA00023157"/>
    </source>
</evidence>
<dbReference type="CDD" id="cd00190">
    <property type="entry name" value="Tryp_SPc"/>
    <property type="match status" value="1"/>
</dbReference>
<dbReference type="AlphaFoldDB" id="A0A6P5NRE4"/>
<dbReference type="PANTHER" id="PTHR24253">
    <property type="entry name" value="TRANSMEMBRANE PROTEASE SERINE"/>
    <property type="match status" value="1"/>
</dbReference>
<keyword evidence="1 8" id="KW-0645">Protease</keyword>
<dbReference type="PANTHER" id="PTHR24253:SF144">
    <property type="entry name" value="CHYMOTRYPSIN-LIKE PROTEASE CTRL-1-RELATED"/>
    <property type="match status" value="1"/>
</dbReference>
<dbReference type="FunFam" id="2.40.10.10:FF:000004">
    <property type="entry name" value="Tryptase gamma 1"/>
    <property type="match status" value="1"/>
</dbReference>
<dbReference type="RefSeq" id="XP_021005333.1">
    <property type="nucleotide sequence ID" value="XM_021149674.1"/>
</dbReference>
<protein>
    <submittedName>
        <fullName evidence="11">Tryptase</fullName>
    </submittedName>
</protein>
<gene>
    <name evidence="11" type="primary">LOC110284076</name>
</gene>
<keyword evidence="2" id="KW-0732">Signal</keyword>
<evidence type="ECO:0000256" key="8">
    <source>
        <dbReference type="RuleBase" id="RU363034"/>
    </source>
</evidence>
<dbReference type="PROSITE" id="PS50240">
    <property type="entry name" value="TRYPSIN_DOM"/>
    <property type="match status" value="1"/>
</dbReference>
<keyword evidence="10" id="KW-1185">Reference proteome</keyword>
<organism evidence="10 11">
    <name type="scientific">Mus caroli</name>
    <name type="common">Ryukyu mouse</name>
    <name type="synonym">Ricefield mouse</name>
    <dbReference type="NCBI Taxonomy" id="10089"/>
    <lineage>
        <taxon>Eukaryota</taxon>
        <taxon>Metazoa</taxon>
        <taxon>Chordata</taxon>
        <taxon>Craniata</taxon>
        <taxon>Vertebrata</taxon>
        <taxon>Euteleostomi</taxon>
        <taxon>Mammalia</taxon>
        <taxon>Eutheria</taxon>
        <taxon>Euarchontoglires</taxon>
        <taxon>Glires</taxon>
        <taxon>Rodentia</taxon>
        <taxon>Myomorpha</taxon>
        <taxon>Muroidea</taxon>
        <taxon>Muridae</taxon>
        <taxon>Murinae</taxon>
        <taxon>Mus</taxon>
        <taxon>Mus</taxon>
    </lineage>
</organism>
<dbReference type="InterPro" id="IPR018114">
    <property type="entry name" value="TRYPSIN_HIS"/>
</dbReference>
<proteinExistence type="predicted"/>
<dbReference type="InterPro" id="IPR001314">
    <property type="entry name" value="Peptidase_S1A"/>
</dbReference>
<evidence type="ECO:0000259" key="9">
    <source>
        <dbReference type="PROSITE" id="PS50240"/>
    </source>
</evidence>
<dbReference type="PROSITE" id="PS00135">
    <property type="entry name" value="TRYPSIN_SER"/>
    <property type="match status" value="1"/>
</dbReference>
<dbReference type="PROSITE" id="PS00134">
    <property type="entry name" value="TRYPSIN_HIS"/>
    <property type="match status" value="1"/>
</dbReference>
<dbReference type="Proteomes" id="UP000515126">
    <property type="component" value="Chromosome 17"/>
</dbReference>
<dbReference type="Pfam" id="PF00089">
    <property type="entry name" value="Trypsin"/>
    <property type="match status" value="1"/>
</dbReference>
<evidence type="ECO:0000256" key="4">
    <source>
        <dbReference type="ARBA" id="ARBA00022825"/>
    </source>
</evidence>
<evidence type="ECO:0000256" key="5">
    <source>
        <dbReference type="ARBA" id="ARBA00023145"/>
    </source>
</evidence>
<keyword evidence="5" id="KW-0865">Zymogen</keyword>
<name>A0A6P5NRE4_MUSCR</name>
<dbReference type="SUPFAM" id="SSF50494">
    <property type="entry name" value="Trypsin-like serine proteases"/>
    <property type="match status" value="1"/>
</dbReference>
<dbReference type="InterPro" id="IPR009003">
    <property type="entry name" value="Peptidase_S1_PA"/>
</dbReference>
<accession>A0A6P5NRE4</accession>
<dbReference type="SMART" id="SM00020">
    <property type="entry name" value="Tryp_SPc"/>
    <property type="match status" value="1"/>
</dbReference>
<evidence type="ECO:0000256" key="7">
    <source>
        <dbReference type="ARBA" id="ARBA00023180"/>
    </source>
</evidence>
<evidence type="ECO:0000256" key="3">
    <source>
        <dbReference type="ARBA" id="ARBA00022801"/>
    </source>
</evidence>
<keyword evidence="7" id="KW-0325">Glycoprotein</keyword>
<evidence type="ECO:0000313" key="10">
    <source>
        <dbReference type="Proteomes" id="UP000515126"/>
    </source>
</evidence>
<evidence type="ECO:0000313" key="11">
    <source>
        <dbReference type="RefSeq" id="XP_021005333.1"/>
    </source>
</evidence>
<dbReference type="InterPro" id="IPR001254">
    <property type="entry name" value="Trypsin_dom"/>
</dbReference>
<dbReference type="PRINTS" id="PR00722">
    <property type="entry name" value="CHYMOTRYPSIN"/>
</dbReference>
<feature type="domain" description="Peptidase S1" evidence="9">
    <location>
        <begin position="66"/>
        <end position="307"/>
    </location>
</feature>
<dbReference type="GO" id="GO:0006508">
    <property type="term" value="P:proteolysis"/>
    <property type="evidence" value="ECO:0007669"/>
    <property type="project" value="UniProtKB-KW"/>
</dbReference>
<evidence type="ECO:0000256" key="1">
    <source>
        <dbReference type="ARBA" id="ARBA00022670"/>
    </source>
</evidence>
<dbReference type="GO" id="GO:0004252">
    <property type="term" value="F:serine-type endopeptidase activity"/>
    <property type="evidence" value="ECO:0007669"/>
    <property type="project" value="InterPro"/>
</dbReference>
<dbReference type="InterPro" id="IPR033116">
    <property type="entry name" value="TRYPSIN_SER"/>
</dbReference>
<dbReference type="Gene3D" id="2.40.10.10">
    <property type="entry name" value="Trypsin-like serine proteases"/>
    <property type="match status" value="2"/>
</dbReference>
<keyword evidence="6" id="KW-1015">Disulfide bond</keyword>
<dbReference type="FunFam" id="2.40.10.10:FF:000016">
    <property type="entry name" value="Tryptase beta-2"/>
    <property type="match status" value="1"/>
</dbReference>
<evidence type="ECO:0000256" key="2">
    <source>
        <dbReference type="ARBA" id="ARBA00022729"/>
    </source>
</evidence>
<sequence>MNLLSCSQVPGLCTPQPVGPRLALTSNWACTTPHCVQMLKLLLFTLPLLSSLVHAAPGSAMTREGIVGGQEVHGNKWPWQVSLRANDTYWMHFCGGSLIHPQWVLTAAHCVGPDVADPNKVRVQLRKQYLYYHDHLLTVGQIITHPDFYIVQDGADIALLKLTNPVNISDYVHPIPLPPASETFPSGTLCWVTGWGNIDNGVNLPPPFPLKEVQVPIIENHLCDLKYHKGLITGDNVHIVRDDMLCAGNEGHDSCQGDSGGPLVCKVEDTWLQAGVVSWGEGCAQPNRPGIYTRVTYYLDWIHRYVPKDF</sequence>